<dbReference type="EMBL" id="JAKOGI010000026">
    <property type="protein sequence ID" value="KAJ8448946.1"/>
    <property type="molecule type" value="Genomic_DNA"/>
</dbReference>
<gene>
    <name evidence="2" type="ORF">Cgig2_030802</name>
</gene>
<feature type="region of interest" description="Disordered" evidence="1">
    <location>
        <begin position="136"/>
        <end position="168"/>
    </location>
</feature>
<proteinExistence type="predicted"/>
<accession>A0A9Q1KQG5</accession>
<keyword evidence="3" id="KW-1185">Reference proteome</keyword>
<sequence>MTTGRADGGGKAISGDGDELHNVKDIETSDEEWEVATNNLRKFKRHSEVEAQRAAVKHNSEVSTICENGSEYEELDADLDTPLTIDEKDNMILRKRDKKKRVKIDEYTDYKKLKWEVRMTFGTMHKFKQTISCGTCKQRGHNKRSYSNKDQASHPQPKRGRGRPTLNNLNLNLKFNKYLLPPMLKEEEAELQEEA</sequence>
<comment type="caution">
    <text evidence="2">The sequence shown here is derived from an EMBL/GenBank/DDBJ whole genome shotgun (WGS) entry which is preliminary data.</text>
</comment>
<organism evidence="2 3">
    <name type="scientific">Carnegiea gigantea</name>
    <dbReference type="NCBI Taxonomy" id="171969"/>
    <lineage>
        <taxon>Eukaryota</taxon>
        <taxon>Viridiplantae</taxon>
        <taxon>Streptophyta</taxon>
        <taxon>Embryophyta</taxon>
        <taxon>Tracheophyta</taxon>
        <taxon>Spermatophyta</taxon>
        <taxon>Magnoliopsida</taxon>
        <taxon>eudicotyledons</taxon>
        <taxon>Gunneridae</taxon>
        <taxon>Pentapetalae</taxon>
        <taxon>Caryophyllales</taxon>
        <taxon>Cactineae</taxon>
        <taxon>Cactaceae</taxon>
        <taxon>Cactoideae</taxon>
        <taxon>Echinocereeae</taxon>
        <taxon>Carnegiea</taxon>
    </lineage>
</organism>
<protein>
    <submittedName>
        <fullName evidence="2">Uncharacterized protein</fullName>
    </submittedName>
</protein>
<dbReference type="AlphaFoldDB" id="A0A9Q1KQG5"/>
<evidence type="ECO:0000256" key="1">
    <source>
        <dbReference type="SAM" id="MobiDB-lite"/>
    </source>
</evidence>
<name>A0A9Q1KQG5_9CARY</name>
<evidence type="ECO:0000313" key="3">
    <source>
        <dbReference type="Proteomes" id="UP001153076"/>
    </source>
</evidence>
<feature type="region of interest" description="Disordered" evidence="1">
    <location>
        <begin position="1"/>
        <end position="27"/>
    </location>
</feature>
<dbReference type="Proteomes" id="UP001153076">
    <property type="component" value="Unassembled WGS sequence"/>
</dbReference>
<evidence type="ECO:0000313" key="2">
    <source>
        <dbReference type="EMBL" id="KAJ8448946.1"/>
    </source>
</evidence>
<reference evidence="2" key="1">
    <citation type="submission" date="2022-04" db="EMBL/GenBank/DDBJ databases">
        <title>Carnegiea gigantea Genome sequencing and assembly v2.</title>
        <authorList>
            <person name="Copetti D."/>
            <person name="Sanderson M.J."/>
            <person name="Burquez A."/>
            <person name="Wojciechowski M.F."/>
        </authorList>
    </citation>
    <scope>NUCLEOTIDE SEQUENCE</scope>
    <source>
        <strain evidence="2">SGP5-SGP5p</strain>
        <tissue evidence="2">Aerial part</tissue>
    </source>
</reference>
<feature type="compositionally biased region" description="Gly residues" evidence="1">
    <location>
        <begin position="1"/>
        <end position="12"/>
    </location>
</feature>
<feature type="compositionally biased region" description="Basic and acidic residues" evidence="1">
    <location>
        <begin position="18"/>
        <end position="27"/>
    </location>
</feature>